<protein>
    <submittedName>
        <fullName evidence="2">Uncharacterized protein</fullName>
    </submittedName>
</protein>
<sequence>MYWLWIAAVISAIIISLIIGIAARNRAYRAGVAAEEARLLRQAPLPSSFLQPEEDRLRKLPPPVARWLKLTGALDQTPFSSVHIRQKGMLRTQPDGRWMPFLADQHSLLAAPAFIWKAKIRAAPGVAIYGRDLYADQHADMLIKLMGILTAAHARGPEVDQGSLVRYLAEIVWYPPAALSPNMTWEALGPDAARASISYGGAAVSGIFYFQESGEPVRFEAQRYMDAGGTFRLEAWSVRMEAYRKFQGILVPSRGEVSWQLETGPFHWLHFEVTDAQFG</sequence>
<organism evidence="2 3">
    <name type="scientific">Paenibacillus campinasensis</name>
    <dbReference type="NCBI Taxonomy" id="66347"/>
    <lineage>
        <taxon>Bacteria</taxon>
        <taxon>Bacillati</taxon>
        <taxon>Bacillota</taxon>
        <taxon>Bacilli</taxon>
        <taxon>Bacillales</taxon>
        <taxon>Paenibacillaceae</taxon>
        <taxon>Paenibacillus</taxon>
    </lineage>
</organism>
<gene>
    <name evidence="2" type="ORF">CHH67_12735</name>
</gene>
<dbReference type="InterPro" id="IPR046674">
    <property type="entry name" value="DUF6544"/>
</dbReference>
<accession>A0A268ETM2</accession>
<keyword evidence="1" id="KW-0812">Transmembrane</keyword>
<dbReference type="OrthoDB" id="9786534at2"/>
<evidence type="ECO:0000256" key="1">
    <source>
        <dbReference type="SAM" id="Phobius"/>
    </source>
</evidence>
<evidence type="ECO:0000313" key="3">
    <source>
        <dbReference type="Proteomes" id="UP000215596"/>
    </source>
</evidence>
<evidence type="ECO:0000313" key="2">
    <source>
        <dbReference type="EMBL" id="PAD76475.1"/>
    </source>
</evidence>
<name>A0A268ETM2_9BACL</name>
<dbReference type="AlphaFoldDB" id="A0A268ETM2"/>
<dbReference type="Proteomes" id="UP000215596">
    <property type="component" value="Unassembled WGS sequence"/>
</dbReference>
<dbReference type="RefSeq" id="WP_095265555.1">
    <property type="nucleotide sequence ID" value="NZ_NPBY01000038.1"/>
</dbReference>
<comment type="caution">
    <text evidence="2">The sequence shown here is derived from an EMBL/GenBank/DDBJ whole genome shotgun (WGS) entry which is preliminary data.</text>
</comment>
<reference evidence="2 3" key="1">
    <citation type="submission" date="2017-07" db="EMBL/GenBank/DDBJ databases">
        <title>Isolation and whole genome analysis of endospore-forming bacteria from heroin.</title>
        <authorList>
            <person name="Kalinowski J."/>
            <person name="Ahrens B."/>
            <person name="Al-Dilaimi A."/>
            <person name="Winkler A."/>
            <person name="Wibberg D."/>
            <person name="Schleenbecker U."/>
            <person name="Ruckert C."/>
            <person name="Wolfel R."/>
            <person name="Grass G."/>
        </authorList>
    </citation>
    <scope>NUCLEOTIDE SEQUENCE [LARGE SCALE GENOMIC DNA]</scope>
    <source>
        <strain evidence="2 3">7537-G1</strain>
    </source>
</reference>
<feature type="transmembrane region" description="Helical" evidence="1">
    <location>
        <begin position="6"/>
        <end position="23"/>
    </location>
</feature>
<dbReference type="Pfam" id="PF20181">
    <property type="entry name" value="DUF6544"/>
    <property type="match status" value="1"/>
</dbReference>
<keyword evidence="1" id="KW-0472">Membrane</keyword>
<keyword evidence="1" id="KW-1133">Transmembrane helix</keyword>
<proteinExistence type="predicted"/>
<dbReference type="EMBL" id="NPBY01000038">
    <property type="protein sequence ID" value="PAD76475.1"/>
    <property type="molecule type" value="Genomic_DNA"/>
</dbReference>